<dbReference type="InterPro" id="IPR003715">
    <property type="entry name" value="Poly_export_N"/>
</dbReference>
<accession>A0ABY6LX33</accession>
<dbReference type="Gene3D" id="3.10.560.10">
    <property type="entry name" value="Outer membrane lipoprotein wza domain like"/>
    <property type="match status" value="1"/>
</dbReference>
<keyword evidence="2" id="KW-1133">Transmembrane helix</keyword>
<feature type="domain" description="Polysaccharide export protein N-terminal" evidence="3">
    <location>
        <begin position="47"/>
        <end position="148"/>
    </location>
</feature>
<proteinExistence type="predicted"/>
<keyword evidence="2" id="KW-0472">Membrane</keyword>
<sequence length="273" mass="30604">MNFKSTFLILFVGALFASCITQKDLVYLQNPNNLSDTSSVVIKAIQSDAYKLQVNDLVKIDFKSVNDSRLVKEFIDQFSSSTLNTNTNVVSEAQLYFNSYQVDDHGNIRIPTLGEINVLGFTVEQVRKKIEDIIYADYFNKATTEIFVNVKLAGIRYTINGEVGNTGTKVIYNDKATIMDAIANSGDITLVGDRKDVIVMRQYPHGTEIHSINLLEVSAMESPYYILKPNDYIYVKPLKQKTLGFGTNGLQTLTTIISSFTLMISTYLLVKNL</sequence>
<name>A0ABY6LX33_9FLAO</name>
<dbReference type="Pfam" id="PF02563">
    <property type="entry name" value="Poly_export"/>
    <property type="match status" value="1"/>
</dbReference>
<protein>
    <submittedName>
        <fullName evidence="4">Polysaccharide biosynthesis/export family protein</fullName>
    </submittedName>
</protein>
<feature type="transmembrane region" description="Helical" evidence="2">
    <location>
        <begin position="249"/>
        <end position="270"/>
    </location>
</feature>
<dbReference type="EMBL" id="CP081495">
    <property type="protein sequence ID" value="UYW00527.1"/>
    <property type="molecule type" value="Genomic_DNA"/>
</dbReference>
<dbReference type="PANTHER" id="PTHR33619:SF3">
    <property type="entry name" value="POLYSACCHARIDE EXPORT PROTEIN GFCE-RELATED"/>
    <property type="match status" value="1"/>
</dbReference>
<keyword evidence="5" id="KW-1185">Reference proteome</keyword>
<gene>
    <name evidence="4" type="ORF">K5I29_08190</name>
</gene>
<evidence type="ECO:0000259" key="3">
    <source>
        <dbReference type="Pfam" id="PF02563"/>
    </source>
</evidence>
<dbReference type="InterPro" id="IPR049712">
    <property type="entry name" value="Poly_export"/>
</dbReference>
<dbReference type="Proteomes" id="UP001163328">
    <property type="component" value="Chromosome"/>
</dbReference>
<keyword evidence="2" id="KW-0812">Transmembrane</keyword>
<dbReference type="PANTHER" id="PTHR33619">
    <property type="entry name" value="POLYSACCHARIDE EXPORT PROTEIN GFCE-RELATED"/>
    <property type="match status" value="1"/>
</dbReference>
<evidence type="ECO:0000256" key="2">
    <source>
        <dbReference type="SAM" id="Phobius"/>
    </source>
</evidence>
<evidence type="ECO:0000313" key="4">
    <source>
        <dbReference type="EMBL" id="UYW00527.1"/>
    </source>
</evidence>
<evidence type="ECO:0000256" key="1">
    <source>
        <dbReference type="ARBA" id="ARBA00022729"/>
    </source>
</evidence>
<dbReference type="PROSITE" id="PS51257">
    <property type="entry name" value="PROKAR_LIPOPROTEIN"/>
    <property type="match status" value="1"/>
</dbReference>
<keyword evidence="1" id="KW-0732">Signal</keyword>
<reference evidence="4" key="1">
    <citation type="submission" date="2021-08" db="EMBL/GenBank/DDBJ databases">
        <title>Flavobacterium sp. strain CC-SYL302.</title>
        <authorList>
            <person name="Lin S.-Y."/>
            <person name="Lee T.-H."/>
            <person name="Young C.-C."/>
        </authorList>
    </citation>
    <scope>NUCLEOTIDE SEQUENCE</scope>
    <source>
        <strain evidence="4">CC-SYL302</strain>
    </source>
</reference>
<organism evidence="4 5">
    <name type="scientific">Flavobacterium agricola</name>
    <dbReference type="NCBI Taxonomy" id="2870839"/>
    <lineage>
        <taxon>Bacteria</taxon>
        <taxon>Pseudomonadati</taxon>
        <taxon>Bacteroidota</taxon>
        <taxon>Flavobacteriia</taxon>
        <taxon>Flavobacteriales</taxon>
        <taxon>Flavobacteriaceae</taxon>
        <taxon>Flavobacterium</taxon>
    </lineage>
</organism>
<evidence type="ECO:0000313" key="5">
    <source>
        <dbReference type="Proteomes" id="UP001163328"/>
    </source>
</evidence>
<dbReference type="RefSeq" id="WP_264432351.1">
    <property type="nucleotide sequence ID" value="NZ_CP081495.1"/>
</dbReference>
<dbReference type="Gene3D" id="3.30.1950.10">
    <property type="entry name" value="wza like domain"/>
    <property type="match status" value="1"/>
</dbReference>